<dbReference type="EMBL" id="CP151511">
    <property type="protein sequence ID" value="WZN65308.1"/>
    <property type="molecule type" value="Genomic_DNA"/>
</dbReference>
<evidence type="ECO:0000313" key="3">
    <source>
        <dbReference type="Proteomes" id="UP001472866"/>
    </source>
</evidence>
<proteinExistence type="predicted"/>
<organism evidence="2 3">
    <name type="scientific">Chloropicon roscoffensis</name>
    <dbReference type="NCBI Taxonomy" id="1461544"/>
    <lineage>
        <taxon>Eukaryota</taxon>
        <taxon>Viridiplantae</taxon>
        <taxon>Chlorophyta</taxon>
        <taxon>Chloropicophyceae</taxon>
        <taxon>Chloropicales</taxon>
        <taxon>Chloropicaceae</taxon>
        <taxon>Chloropicon</taxon>
    </lineage>
</organism>
<gene>
    <name evidence="2" type="ORF">HKI87_11g68650</name>
</gene>
<dbReference type="PROSITE" id="PS51419">
    <property type="entry name" value="RAB"/>
    <property type="match status" value="1"/>
</dbReference>
<keyword evidence="3" id="KW-1185">Reference proteome</keyword>
<keyword evidence="1" id="KW-0547">Nucleotide-binding</keyword>
<dbReference type="AlphaFoldDB" id="A0AAX4PH92"/>
<sequence length="237" mass="26730">MIDNRSRRLSLPTYAKTATALRRLSNAEPETVTRVRTKSIDEIGTQLSQQLKLQQLNVKPRKKDITKVKLISMGDAGVGKSCIIKRFCEGRFSSKYHGTIGVDYGVKSVRFGANEVRINLFDLAGGPEFLSVRNEFYKDTQGGILVFDVTSRKSFEALNSWVEESHSFGAKSPEYFVLANKIEMPSRVVSEEEARGWAEDNGFDYFEVSASTGSRVMDVFEKLTSRILREKFGLNVY</sequence>
<dbReference type="NCBIfam" id="TIGR00231">
    <property type="entry name" value="small_GTP"/>
    <property type="match status" value="1"/>
</dbReference>
<dbReference type="Pfam" id="PF00071">
    <property type="entry name" value="Ras"/>
    <property type="match status" value="1"/>
</dbReference>
<name>A0AAX4PH92_9CHLO</name>
<reference evidence="2 3" key="1">
    <citation type="submission" date="2024-03" db="EMBL/GenBank/DDBJ databases">
        <title>Complete genome sequence of the green alga Chloropicon roscoffensis RCC1871.</title>
        <authorList>
            <person name="Lemieux C."/>
            <person name="Pombert J.-F."/>
            <person name="Otis C."/>
            <person name="Turmel M."/>
        </authorList>
    </citation>
    <scope>NUCLEOTIDE SEQUENCE [LARGE SCALE GENOMIC DNA]</scope>
    <source>
        <strain evidence="2 3">RCC1871</strain>
    </source>
</reference>
<dbReference type="PANTHER" id="PTHR47978">
    <property type="match status" value="1"/>
</dbReference>
<dbReference type="InterPro" id="IPR001806">
    <property type="entry name" value="Small_GTPase"/>
</dbReference>
<dbReference type="PRINTS" id="PR00449">
    <property type="entry name" value="RASTRNSFRMNG"/>
</dbReference>
<dbReference type="SMART" id="SM00173">
    <property type="entry name" value="RAS"/>
    <property type="match status" value="1"/>
</dbReference>
<protein>
    <submittedName>
        <fullName evidence="2">Small rab-related GTPase</fullName>
    </submittedName>
</protein>
<evidence type="ECO:0000256" key="1">
    <source>
        <dbReference type="ARBA" id="ARBA00022741"/>
    </source>
</evidence>
<dbReference type="InterPro" id="IPR027417">
    <property type="entry name" value="P-loop_NTPase"/>
</dbReference>
<dbReference type="SMART" id="SM00175">
    <property type="entry name" value="RAB"/>
    <property type="match status" value="1"/>
</dbReference>
<dbReference type="InterPro" id="IPR005225">
    <property type="entry name" value="Small_GTP-bd"/>
</dbReference>
<dbReference type="SMART" id="SM00174">
    <property type="entry name" value="RHO"/>
    <property type="match status" value="1"/>
</dbReference>
<dbReference type="Gene3D" id="3.40.50.300">
    <property type="entry name" value="P-loop containing nucleotide triphosphate hydrolases"/>
    <property type="match status" value="1"/>
</dbReference>
<dbReference type="PROSITE" id="PS51421">
    <property type="entry name" value="RAS"/>
    <property type="match status" value="1"/>
</dbReference>
<dbReference type="GO" id="GO:0005525">
    <property type="term" value="F:GTP binding"/>
    <property type="evidence" value="ECO:0007669"/>
    <property type="project" value="InterPro"/>
</dbReference>
<dbReference type="FunFam" id="3.40.50.300:FF:001447">
    <property type="entry name" value="Ras-related protein Rab-1B"/>
    <property type="match status" value="1"/>
</dbReference>
<dbReference type="GO" id="GO:0003924">
    <property type="term" value="F:GTPase activity"/>
    <property type="evidence" value="ECO:0007669"/>
    <property type="project" value="InterPro"/>
</dbReference>
<dbReference type="Proteomes" id="UP001472866">
    <property type="component" value="Chromosome 11"/>
</dbReference>
<evidence type="ECO:0000313" key="2">
    <source>
        <dbReference type="EMBL" id="WZN65308.1"/>
    </source>
</evidence>
<accession>A0AAX4PH92</accession>
<dbReference type="SUPFAM" id="SSF52540">
    <property type="entry name" value="P-loop containing nucleoside triphosphate hydrolases"/>
    <property type="match status" value="1"/>
</dbReference>